<dbReference type="GO" id="GO:0009358">
    <property type="term" value="C:polyphosphate kinase complex"/>
    <property type="evidence" value="ECO:0007669"/>
    <property type="project" value="InterPro"/>
</dbReference>
<feature type="binding site" evidence="6">
    <location>
        <position position="473"/>
    </location>
    <ligand>
        <name>ATP</name>
        <dbReference type="ChEBI" id="CHEBI:30616"/>
    </ligand>
</feature>
<dbReference type="Gene3D" id="3.30.1840.10">
    <property type="entry name" value="Polyphosphate kinase middle domain"/>
    <property type="match status" value="1"/>
</dbReference>
<evidence type="ECO:0000256" key="3">
    <source>
        <dbReference type="ARBA" id="ARBA00022741"/>
    </source>
</evidence>
<dbReference type="Pfam" id="PF13090">
    <property type="entry name" value="PP_kinase_C"/>
    <property type="match status" value="1"/>
</dbReference>
<comment type="catalytic activity">
    <reaction evidence="6 7">
        <text>[phosphate](n) + ATP = [phosphate](n+1) + ADP</text>
        <dbReference type="Rhea" id="RHEA:19573"/>
        <dbReference type="Rhea" id="RHEA-COMP:9859"/>
        <dbReference type="Rhea" id="RHEA-COMP:14280"/>
        <dbReference type="ChEBI" id="CHEBI:16838"/>
        <dbReference type="ChEBI" id="CHEBI:30616"/>
        <dbReference type="ChEBI" id="CHEBI:456216"/>
        <dbReference type="EC" id="2.7.4.1"/>
    </reaction>
</comment>
<feature type="domain" description="Polyphosphate kinase C-terminal" evidence="11">
    <location>
        <begin position="337"/>
        <end position="501"/>
    </location>
</feature>
<dbReference type="InterPro" id="IPR003414">
    <property type="entry name" value="PP_kinase"/>
</dbReference>
<comment type="function">
    <text evidence="6 7">Catalyzes the reversible transfer of the terminal phosphate of ATP to form a long-chain polyphosphate (polyP).</text>
</comment>
<evidence type="ECO:0000256" key="1">
    <source>
        <dbReference type="ARBA" id="ARBA00022553"/>
    </source>
</evidence>
<protein>
    <recommendedName>
        <fullName evidence="6 7">Polyphosphate kinase</fullName>
        <ecNumber evidence="6 7">2.7.4.1</ecNumber>
    </recommendedName>
    <alternativeName>
        <fullName evidence="6">ATP-polyphosphate phosphotransferase</fullName>
    </alternativeName>
    <alternativeName>
        <fullName evidence="6">Polyphosphoric acid kinase</fullName>
    </alternativeName>
</protein>
<evidence type="ECO:0000256" key="4">
    <source>
        <dbReference type="ARBA" id="ARBA00022777"/>
    </source>
</evidence>
<name>A0A133S742_9FIRM</name>
<keyword evidence="6" id="KW-0460">Magnesium</keyword>
<keyword evidence="2 6" id="KW-0808">Transferase</keyword>
<comment type="cofactor">
    <cofactor evidence="6">
        <name>Mg(2+)</name>
        <dbReference type="ChEBI" id="CHEBI:18420"/>
    </cofactor>
</comment>
<dbReference type="SUPFAM" id="SSF143724">
    <property type="entry name" value="PHP14-like"/>
    <property type="match status" value="1"/>
</dbReference>
<dbReference type="EC" id="2.7.4.1" evidence="6 7"/>
<keyword evidence="5 6" id="KW-0067">ATP-binding</keyword>
<evidence type="ECO:0000259" key="8">
    <source>
        <dbReference type="Pfam" id="PF02503"/>
    </source>
</evidence>
<dbReference type="NCBIfam" id="NF003918">
    <property type="entry name" value="PRK05443.1-2"/>
    <property type="match status" value="1"/>
</dbReference>
<dbReference type="SUPFAM" id="SSF56024">
    <property type="entry name" value="Phospholipase D/nuclease"/>
    <property type="match status" value="2"/>
</dbReference>
<evidence type="ECO:0000256" key="6">
    <source>
        <dbReference type="HAMAP-Rule" id="MF_00347"/>
    </source>
</evidence>
<evidence type="ECO:0000313" key="13">
    <source>
        <dbReference type="Proteomes" id="UP000070226"/>
    </source>
</evidence>
<feature type="binding site" evidence="6">
    <location>
        <position position="410"/>
    </location>
    <ligand>
        <name>Mg(2+)</name>
        <dbReference type="ChEBI" id="CHEBI:18420"/>
    </ligand>
</feature>
<feature type="active site" description="Phosphohistidine intermediate" evidence="6">
    <location>
        <position position="440"/>
    </location>
</feature>
<feature type="binding site" evidence="6">
    <location>
        <position position="380"/>
    </location>
    <ligand>
        <name>Mg(2+)</name>
        <dbReference type="ChEBI" id="CHEBI:18420"/>
    </ligand>
</feature>
<dbReference type="GO" id="GO:0005524">
    <property type="term" value="F:ATP binding"/>
    <property type="evidence" value="ECO:0007669"/>
    <property type="project" value="UniProtKB-KW"/>
</dbReference>
<evidence type="ECO:0000259" key="9">
    <source>
        <dbReference type="Pfam" id="PF13089"/>
    </source>
</evidence>
<feature type="domain" description="Polyphosphate kinase middle" evidence="8">
    <location>
        <begin position="125"/>
        <end position="307"/>
    </location>
</feature>
<dbReference type="GO" id="GO:0046872">
    <property type="term" value="F:metal ion binding"/>
    <property type="evidence" value="ECO:0007669"/>
    <property type="project" value="UniProtKB-KW"/>
</dbReference>
<reference evidence="12 13" key="1">
    <citation type="submission" date="2016-01" db="EMBL/GenBank/DDBJ databases">
        <authorList>
            <person name="Oliw E.H."/>
        </authorList>
    </citation>
    <scope>NUCLEOTIDE SEQUENCE [LARGE SCALE GENOMIC DNA]</scope>
    <source>
        <strain evidence="12 13">CMW7756B</strain>
    </source>
</reference>
<dbReference type="NCBIfam" id="TIGR03705">
    <property type="entry name" value="poly_P_kin"/>
    <property type="match status" value="1"/>
</dbReference>
<accession>A0A133S742</accession>
<dbReference type="Gene3D" id="1.20.58.310">
    <property type="entry name" value="Polyphosphate kinase N-terminal domain"/>
    <property type="match status" value="1"/>
</dbReference>
<keyword evidence="1 6" id="KW-0597">Phosphoprotein</keyword>
<dbReference type="InterPro" id="IPR036832">
    <property type="entry name" value="PPK_N_dom_sf"/>
</dbReference>
<dbReference type="Pfam" id="PF17941">
    <property type="entry name" value="PP_kinase_C_1"/>
    <property type="match status" value="1"/>
</dbReference>
<keyword evidence="6" id="KW-0479">Metal-binding</keyword>
<keyword evidence="3 6" id="KW-0547">Nucleotide-binding</keyword>
<dbReference type="Gene3D" id="3.30.870.10">
    <property type="entry name" value="Endonuclease Chain A"/>
    <property type="match status" value="2"/>
</dbReference>
<evidence type="ECO:0000256" key="2">
    <source>
        <dbReference type="ARBA" id="ARBA00022679"/>
    </source>
</evidence>
<dbReference type="Pfam" id="PF02503">
    <property type="entry name" value="PP_kinase"/>
    <property type="match status" value="1"/>
</dbReference>
<dbReference type="Pfam" id="PF13089">
    <property type="entry name" value="PP_kinase_N"/>
    <property type="match status" value="1"/>
</dbReference>
<evidence type="ECO:0000313" key="12">
    <source>
        <dbReference type="EMBL" id="KXA65493.1"/>
    </source>
</evidence>
<feature type="domain" description="Polyphosphate kinase N-terminal" evidence="9">
    <location>
        <begin position="11"/>
        <end position="115"/>
    </location>
</feature>
<dbReference type="EMBL" id="LRQT01000004">
    <property type="protein sequence ID" value="KXA65493.1"/>
    <property type="molecule type" value="Genomic_DNA"/>
</dbReference>
<dbReference type="InterPro" id="IPR036830">
    <property type="entry name" value="PP_kinase_middle_dom_sf"/>
</dbReference>
<comment type="caution">
    <text evidence="12">The sequence shown here is derived from an EMBL/GenBank/DDBJ whole genome shotgun (WGS) entry which is preliminary data.</text>
</comment>
<proteinExistence type="inferred from homology"/>
<gene>
    <name evidence="6" type="primary">ppk</name>
    <name evidence="12" type="ORF">HMPREF3233_00263</name>
</gene>
<feature type="binding site" evidence="6">
    <location>
        <position position="49"/>
    </location>
    <ligand>
        <name>ATP</name>
        <dbReference type="ChEBI" id="CHEBI:30616"/>
    </ligand>
</feature>
<sequence length="708" mass="81448">MYKLFTSPKYYFNRELSWLKFNQRVVLEAMDTSNPLMERLRFIAIASSNLDEFFMIRVAGLRHQAMNGIVKYDAAHMDAKAQLKAIDESVQRLVSLQYTYLHRVLADLKEKGFSFFHPEELDVKTKAWLRHYFEEQIYPVVTPLAVDSGHPFPFLANNTINAIVRIFQVQPDGTKDYKIAILPIPSVLDRIIEVPSSSNKVHRFVYLEDVISYYAIQFFQGYGIEESMIFRLTRDADLEIDEEDAKDLLTEVEASLRRRRRGDAVRLEVVGAGSPELLRTVLASVELEEKDVYHIDGHLDCRMYFDFSNYPGYDNLRYKPFEPKIPSDLIGFEGENLLDVIRNRDIFVHHPFESFSVVEQFVAQAAVDSNVLAIKQTLYRVSGESPIIASLIKAADNGKQVTVLMEVKARFDEEHNITMARRLEKAGCHVIYGLKGLKTHSKITMVVRREEDGIRRYVHLATGNYNGKTARIYTDCGIFTCNDEYGDDASRFFNLISGYSDPPIWNKFIVAPLNLRERIMDLIDEEIQCAKRGEDAYIIAKMNSLLDKKVIAKLYEASANGVRIDLIVRGICTLRPGIAGVSDNITVRSIVGRFLEHHRLFYFRNGGNEKIFLSSADWMPRNLNERVELMIPIEDKRHKARIKGILDLYLVDTLKAHLMRSDGSYYKVSNIEGPLSAQEELMEAANTQDSREQMTVIERFKPMFKMKE</sequence>
<dbReference type="CDD" id="cd09168">
    <property type="entry name" value="PLDc_PaPPK1_C2_like"/>
    <property type="match status" value="1"/>
</dbReference>
<dbReference type="HAMAP" id="MF_00347">
    <property type="entry name" value="Polyphosphate_kinase"/>
    <property type="match status" value="1"/>
</dbReference>
<dbReference type="InterPro" id="IPR025200">
    <property type="entry name" value="PPK_C_dom2"/>
</dbReference>
<keyword evidence="4 6" id="KW-0418">Kinase</keyword>
<dbReference type="PANTHER" id="PTHR30218">
    <property type="entry name" value="POLYPHOSPHATE KINASE"/>
    <property type="match status" value="1"/>
</dbReference>
<evidence type="ECO:0000256" key="7">
    <source>
        <dbReference type="RuleBase" id="RU003800"/>
    </source>
</evidence>
<evidence type="ECO:0000259" key="11">
    <source>
        <dbReference type="Pfam" id="PF17941"/>
    </source>
</evidence>
<dbReference type="InterPro" id="IPR041108">
    <property type="entry name" value="PP_kinase_C_1"/>
</dbReference>
<organism evidence="12">
    <name type="scientific">Veillonella atypica</name>
    <dbReference type="NCBI Taxonomy" id="39777"/>
    <lineage>
        <taxon>Bacteria</taxon>
        <taxon>Bacillati</taxon>
        <taxon>Bacillota</taxon>
        <taxon>Negativicutes</taxon>
        <taxon>Veillonellales</taxon>
        <taxon>Veillonellaceae</taxon>
        <taxon>Veillonella</taxon>
    </lineage>
</organism>
<comment type="PTM">
    <text evidence="6 7">An intermediate of this reaction is the autophosphorylated ppk in which a phosphate is covalently linked to a histidine residue through a N-P bond.</text>
</comment>
<feature type="binding site" evidence="6">
    <location>
        <position position="597"/>
    </location>
    <ligand>
        <name>ATP</name>
        <dbReference type="ChEBI" id="CHEBI:30616"/>
    </ligand>
</feature>
<dbReference type="PANTHER" id="PTHR30218:SF0">
    <property type="entry name" value="POLYPHOSPHATE KINASE"/>
    <property type="match status" value="1"/>
</dbReference>
<dbReference type="NCBIfam" id="NF003921">
    <property type="entry name" value="PRK05443.2-2"/>
    <property type="match status" value="1"/>
</dbReference>
<feature type="binding site" evidence="6">
    <location>
        <position position="569"/>
    </location>
    <ligand>
        <name>ATP</name>
        <dbReference type="ChEBI" id="CHEBI:30616"/>
    </ligand>
</feature>
<dbReference type="CDD" id="cd09165">
    <property type="entry name" value="PLDc_PaPPK1_C1_like"/>
    <property type="match status" value="1"/>
</dbReference>
<dbReference type="NCBIfam" id="NF003917">
    <property type="entry name" value="PRK05443.1-1"/>
    <property type="match status" value="1"/>
</dbReference>
<dbReference type="PATRIC" id="fig|39777.7.peg.255"/>
<dbReference type="AlphaFoldDB" id="A0A133S742"/>
<dbReference type="SUPFAM" id="SSF140356">
    <property type="entry name" value="PPK N-terminal domain-like"/>
    <property type="match status" value="1"/>
</dbReference>
<comment type="similarity">
    <text evidence="6 7">Belongs to the polyphosphate kinase 1 (PPK1) family.</text>
</comment>
<feature type="domain" description="Polyphosphate kinase C-terminal" evidence="10">
    <location>
        <begin position="509"/>
        <end position="677"/>
    </location>
</feature>
<evidence type="ECO:0000256" key="5">
    <source>
        <dbReference type="ARBA" id="ARBA00022840"/>
    </source>
</evidence>
<dbReference type="GO" id="GO:0006799">
    <property type="term" value="P:polyphosphate biosynthetic process"/>
    <property type="evidence" value="ECO:0007669"/>
    <property type="project" value="UniProtKB-UniRule"/>
</dbReference>
<dbReference type="STRING" id="39777.B7L28_02985"/>
<evidence type="ECO:0000259" key="10">
    <source>
        <dbReference type="Pfam" id="PF13090"/>
    </source>
</evidence>
<dbReference type="Proteomes" id="UP000070226">
    <property type="component" value="Unassembled WGS sequence"/>
</dbReference>
<dbReference type="InterPro" id="IPR025198">
    <property type="entry name" value="PPK_N_dom"/>
</dbReference>
<dbReference type="PIRSF" id="PIRSF015589">
    <property type="entry name" value="PP_kinase"/>
    <property type="match status" value="1"/>
</dbReference>
<dbReference type="GO" id="GO:0008976">
    <property type="term" value="F:polyphosphate kinase activity"/>
    <property type="evidence" value="ECO:0007669"/>
    <property type="project" value="UniProtKB-UniRule"/>
</dbReference>
<dbReference type="InterPro" id="IPR024953">
    <property type="entry name" value="PP_kinase_middle"/>
</dbReference>